<gene>
    <name evidence="9" type="ORF">SAMN05216529_112100</name>
</gene>
<dbReference type="PANTHER" id="PTHR32196">
    <property type="entry name" value="ABC TRANSPORTER PERMEASE PROTEIN YPHD-RELATED-RELATED"/>
    <property type="match status" value="1"/>
</dbReference>
<feature type="transmembrane region" description="Helical" evidence="8">
    <location>
        <begin position="16"/>
        <end position="35"/>
    </location>
</feature>
<dbReference type="GO" id="GO:0005886">
    <property type="term" value="C:plasma membrane"/>
    <property type="evidence" value="ECO:0007669"/>
    <property type="project" value="UniProtKB-SubCell"/>
</dbReference>
<evidence type="ECO:0000256" key="6">
    <source>
        <dbReference type="ARBA" id="ARBA00022989"/>
    </source>
</evidence>
<comment type="subcellular location">
    <subcellularLocation>
        <location evidence="1">Cell membrane</location>
        <topology evidence="1">Multi-pass membrane protein</topology>
    </subcellularLocation>
</comment>
<reference evidence="10" key="1">
    <citation type="submission" date="2017-07" db="EMBL/GenBank/DDBJ databases">
        <authorList>
            <person name="Varghese N."/>
            <person name="Submissions S."/>
        </authorList>
    </citation>
    <scope>NUCLEOTIDE SEQUENCE [LARGE SCALE GENOMIC DNA]</scope>
    <source>
        <strain evidence="10">NLAE-zl-C134</strain>
    </source>
</reference>
<dbReference type="PANTHER" id="PTHR32196:SF21">
    <property type="entry name" value="ABC TRANSPORTER PERMEASE PROTEIN YPHD-RELATED"/>
    <property type="match status" value="1"/>
</dbReference>
<keyword evidence="7 8" id="KW-0472">Membrane</keyword>
<dbReference type="RefSeq" id="WP_109713289.1">
    <property type="nucleotide sequence ID" value="NZ_QGDS01000012.1"/>
</dbReference>
<keyword evidence="5 8" id="KW-0812">Transmembrane</keyword>
<organism evidence="9 10">
    <name type="scientific">Faecalicatena contorta</name>
    <dbReference type="NCBI Taxonomy" id="39482"/>
    <lineage>
        <taxon>Bacteria</taxon>
        <taxon>Bacillati</taxon>
        <taxon>Bacillota</taxon>
        <taxon>Clostridia</taxon>
        <taxon>Lachnospirales</taxon>
        <taxon>Lachnospiraceae</taxon>
        <taxon>Faecalicatena</taxon>
    </lineage>
</organism>
<evidence type="ECO:0000313" key="9">
    <source>
        <dbReference type="EMBL" id="SUQ15450.1"/>
    </source>
</evidence>
<keyword evidence="10" id="KW-1185">Reference proteome</keyword>
<name>A0A316AF58_9FIRM</name>
<evidence type="ECO:0000256" key="1">
    <source>
        <dbReference type="ARBA" id="ARBA00004651"/>
    </source>
</evidence>
<feature type="transmembrane region" description="Helical" evidence="8">
    <location>
        <begin position="95"/>
        <end position="115"/>
    </location>
</feature>
<evidence type="ECO:0000256" key="4">
    <source>
        <dbReference type="ARBA" id="ARBA00022519"/>
    </source>
</evidence>
<dbReference type="AlphaFoldDB" id="A0A316AF58"/>
<dbReference type="Proteomes" id="UP000254051">
    <property type="component" value="Unassembled WGS sequence"/>
</dbReference>
<keyword evidence="6 8" id="KW-1133">Transmembrane helix</keyword>
<keyword evidence="3" id="KW-1003">Cell membrane</keyword>
<feature type="transmembrane region" description="Helical" evidence="8">
    <location>
        <begin position="127"/>
        <end position="146"/>
    </location>
</feature>
<dbReference type="EMBL" id="UHJJ01000012">
    <property type="protein sequence ID" value="SUQ15450.1"/>
    <property type="molecule type" value="Genomic_DNA"/>
</dbReference>
<feature type="transmembrane region" description="Helical" evidence="8">
    <location>
        <begin position="215"/>
        <end position="235"/>
    </location>
</feature>
<evidence type="ECO:0000256" key="5">
    <source>
        <dbReference type="ARBA" id="ARBA00022692"/>
    </source>
</evidence>
<evidence type="ECO:0000256" key="8">
    <source>
        <dbReference type="SAM" id="Phobius"/>
    </source>
</evidence>
<accession>A0A316AF58</accession>
<feature type="transmembrane region" description="Helical" evidence="8">
    <location>
        <begin position="166"/>
        <end position="187"/>
    </location>
</feature>
<proteinExistence type="predicted"/>
<keyword evidence="2" id="KW-0813">Transport</keyword>
<feature type="transmembrane region" description="Helical" evidence="8">
    <location>
        <begin position="296"/>
        <end position="313"/>
    </location>
</feature>
<dbReference type="CDD" id="cd06579">
    <property type="entry name" value="TM_PBP1_transp_AraH_like"/>
    <property type="match status" value="1"/>
</dbReference>
<dbReference type="Pfam" id="PF02653">
    <property type="entry name" value="BPD_transp_2"/>
    <property type="match status" value="1"/>
</dbReference>
<sequence>MEKAIEKRQFNIKEFAAKYGVIIGLILIMTFFTVMKAKFLTVDNMLNMLRQTSINGFLAIGMTFVVLTGGIDLSVGSIVGASGMFAALVARTETGMPWFLAVLTGLTVGLMLGLLNGIIIAYLKVPAFIATLGMLSIARGVTFMASDAKPVPGLSPQFLKMGGGSIGIIPIPIIVLVVVLVVCYIVLYKTRYGRYVFATGGNPVSARVSGINVKMIICSVYMISGVLAGLAGVILTSRVTSGLAASGEGYEVDAIAAAVIGGNSLAGGRGRLWGTIIGFLIMGAMNNGLDMMAVSSYWQLVIKGIIIIGAVMLDSLNESK</sequence>
<evidence type="ECO:0000313" key="10">
    <source>
        <dbReference type="Proteomes" id="UP000254051"/>
    </source>
</evidence>
<evidence type="ECO:0000256" key="2">
    <source>
        <dbReference type="ARBA" id="ARBA00022448"/>
    </source>
</evidence>
<feature type="transmembrane region" description="Helical" evidence="8">
    <location>
        <begin position="56"/>
        <end position="89"/>
    </location>
</feature>
<protein>
    <submittedName>
        <fullName evidence="9">Putative xylitol transport system permease protein/inositol transport system permease protein</fullName>
    </submittedName>
</protein>
<keyword evidence="4" id="KW-0997">Cell inner membrane</keyword>
<dbReference type="InterPro" id="IPR001851">
    <property type="entry name" value="ABC_transp_permease"/>
</dbReference>
<dbReference type="OrthoDB" id="9784538at2"/>
<evidence type="ECO:0000256" key="3">
    <source>
        <dbReference type="ARBA" id="ARBA00022475"/>
    </source>
</evidence>
<dbReference type="GO" id="GO:0022857">
    <property type="term" value="F:transmembrane transporter activity"/>
    <property type="evidence" value="ECO:0007669"/>
    <property type="project" value="InterPro"/>
</dbReference>
<evidence type="ECO:0000256" key="7">
    <source>
        <dbReference type="ARBA" id="ARBA00023136"/>
    </source>
</evidence>